<dbReference type="GO" id="GO:0046589">
    <property type="term" value="F:ribonuclease T1 activity"/>
    <property type="evidence" value="ECO:0007669"/>
    <property type="project" value="UniProtKB-EC"/>
</dbReference>
<keyword evidence="3" id="KW-0540">Nuclease</keyword>
<evidence type="ECO:0000256" key="7">
    <source>
        <dbReference type="ARBA" id="ARBA00023157"/>
    </source>
</evidence>
<proteinExistence type="inferred from homology"/>
<comment type="catalytic activity">
    <reaction evidence="9">
        <text>[RNA] containing guanosine + H2O = an [RNA fragment]-3'-guanosine-3'-phosphate + a 5'-hydroxy-ribonucleotide-3'-[RNA fragment].</text>
        <dbReference type="EC" id="4.6.1.24"/>
    </reaction>
</comment>
<keyword evidence="8" id="KW-0456">Lyase</keyword>
<dbReference type="CDD" id="cd00606">
    <property type="entry name" value="fungal_RNase"/>
    <property type="match status" value="1"/>
</dbReference>
<dbReference type="InterPro" id="IPR016191">
    <property type="entry name" value="Ribonuclease/ribotoxin"/>
</dbReference>
<evidence type="ECO:0000256" key="6">
    <source>
        <dbReference type="ARBA" id="ARBA00022801"/>
    </source>
</evidence>
<reference evidence="11 12" key="1">
    <citation type="journal article" date="2016" name="Genome Announc.">
        <title>Genome Sequence of Madurella mycetomatis mm55, Isolated from a Human Mycetoma Case in Sudan.</title>
        <authorList>
            <person name="Smit S."/>
            <person name="Derks M.F."/>
            <person name="Bervoets S."/>
            <person name="Fahal A."/>
            <person name="van Leeuwen W."/>
            <person name="van Belkum A."/>
            <person name="van de Sande W.W."/>
        </authorList>
    </citation>
    <scope>NUCLEOTIDE SEQUENCE [LARGE SCALE GENOMIC DNA]</scope>
    <source>
        <strain evidence="12">mm55</strain>
    </source>
</reference>
<keyword evidence="7" id="KW-1015">Disulfide bond</keyword>
<dbReference type="GO" id="GO:0003723">
    <property type="term" value="F:RNA binding"/>
    <property type="evidence" value="ECO:0007669"/>
    <property type="project" value="InterPro"/>
</dbReference>
<evidence type="ECO:0000256" key="5">
    <source>
        <dbReference type="ARBA" id="ARBA00022759"/>
    </source>
</evidence>
<accession>A0A175W5F6</accession>
<keyword evidence="4 10" id="KW-0732">Signal</keyword>
<evidence type="ECO:0000313" key="11">
    <source>
        <dbReference type="EMBL" id="KXX78772.1"/>
    </source>
</evidence>
<dbReference type="PANTHER" id="PTHR42104:SF1">
    <property type="entry name" value="EXTRACELLULAR GUANYL-SPECIFIC RIBONUCLEASE RNTA (AFU_ORTHOLOGUE AFUA_4G03230)"/>
    <property type="match status" value="1"/>
</dbReference>
<feature type="chain" id="PRO_5008043626" description="ribonuclease T1" evidence="10">
    <location>
        <begin position="20"/>
        <end position="140"/>
    </location>
</feature>
<evidence type="ECO:0000313" key="12">
    <source>
        <dbReference type="Proteomes" id="UP000078237"/>
    </source>
</evidence>
<evidence type="ECO:0000256" key="8">
    <source>
        <dbReference type="ARBA" id="ARBA00023239"/>
    </source>
</evidence>
<dbReference type="InterPro" id="IPR048269">
    <property type="entry name" value="RNase_U2"/>
</dbReference>
<name>A0A175W5F6_9PEZI</name>
<dbReference type="AlphaFoldDB" id="A0A175W5F6"/>
<gene>
    <name evidence="11" type="ORF">MMYC01_204427</name>
</gene>
<dbReference type="PIRSF" id="PIRSF037430">
    <property type="entry name" value="RNase_U2"/>
    <property type="match status" value="1"/>
</dbReference>
<dbReference type="Proteomes" id="UP000078237">
    <property type="component" value="Unassembled WGS sequence"/>
</dbReference>
<dbReference type="Pfam" id="PF00545">
    <property type="entry name" value="Ribonuclease"/>
    <property type="match status" value="1"/>
</dbReference>
<sequence length="140" mass="14840">MVRLLPTVLALLSVVAVSAAPLPAAASKPDEAVAASACAFTCGSVCYQQSHISAALNRGYSLHQDGSDINNYPHRYNNYEGFDFPTPGPWYEYPIMSSHNVYNGGSPGPDRVIFDGDGAFDLLITHTGASGNAFVACRRG</sequence>
<dbReference type="PANTHER" id="PTHR42104">
    <property type="entry name" value="EXTRACELLULAR GUANYL-SPECIFIC RIBONUCLEASE RNTA (AFU_ORTHOLOGUE AFUA_4G03230)"/>
    <property type="match status" value="1"/>
</dbReference>
<dbReference type="EMBL" id="LCTW02000108">
    <property type="protein sequence ID" value="KXX78772.1"/>
    <property type="molecule type" value="Genomic_DNA"/>
</dbReference>
<dbReference type="InterPro" id="IPR000026">
    <property type="entry name" value="N1-like"/>
</dbReference>
<keyword evidence="6" id="KW-0378">Hydrolase</keyword>
<dbReference type="SUPFAM" id="SSF53933">
    <property type="entry name" value="Microbial ribonucleases"/>
    <property type="match status" value="1"/>
</dbReference>
<evidence type="ECO:0000256" key="4">
    <source>
        <dbReference type="ARBA" id="ARBA00022729"/>
    </source>
</evidence>
<evidence type="ECO:0000256" key="2">
    <source>
        <dbReference type="ARBA" id="ARBA00012549"/>
    </source>
</evidence>
<comment type="caution">
    <text evidence="11">The sequence shown here is derived from an EMBL/GenBank/DDBJ whole genome shotgun (WGS) entry which is preliminary data.</text>
</comment>
<dbReference type="Gene3D" id="3.10.450.30">
    <property type="entry name" value="Microbial ribonucleases"/>
    <property type="match status" value="1"/>
</dbReference>
<evidence type="ECO:0000256" key="1">
    <source>
        <dbReference type="ARBA" id="ARBA00009006"/>
    </source>
</evidence>
<evidence type="ECO:0000256" key="10">
    <source>
        <dbReference type="SAM" id="SignalP"/>
    </source>
</evidence>
<keyword evidence="5" id="KW-0255">Endonuclease</keyword>
<dbReference type="VEuPathDB" id="FungiDB:MMYC01_204427"/>
<dbReference type="GO" id="GO:0016787">
    <property type="term" value="F:hydrolase activity"/>
    <property type="evidence" value="ECO:0007669"/>
    <property type="project" value="UniProtKB-KW"/>
</dbReference>
<evidence type="ECO:0000256" key="9">
    <source>
        <dbReference type="ARBA" id="ARBA00034015"/>
    </source>
</evidence>
<keyword evidence="12" id="KW-1185">Reference proteome</keyword>
<organism evidence="11 12">
    <name type="scientific">Madurella mycetomatis</name>
    <dbReference type="NCBI Taxonomy" id="100816"/>
    <lineage>
        <taxon>Eukaryota</taxon>
        <taxon>Fungi</taxon>
        <taxon>Dikarya</taxon>
        <taxon>Ascomycota</taxon>
        <taxon>Pezizomycotina</taxon>
        <taxon>Sordariomycetes</taxon>
        <taxon>Sordariomycetidae</taxon>
        <taxon>Sordariales</taxon>
        <taxon>Sordariales incertae sedis</taxon>
        <taxon>Madurella</taxon>
    </lineage>
</organism>
<feature type="signal peptide" evidence="10">
    <location>
        <begin position="1"/>
        <end position="19"/>
    </location>
</feature>
<protein>
    <recommendedName>
        <fullName evidence="2">ribonuclease T1</fullName>
        <ecNumber evidence="2">4.6.1.24</ecNumber>
    </recommendedName>
</protein>
<evidence type="ECO:0000256" key="3">
    <source>
        <dbReference type="ARBA" id="ARBA00022722"/>
    </source>
</evidence>
<dbReference type="EC" id="4.6.1.24" evidence="2"/>
<dbReference type="OrthoDB" id="5425539at2759"/>
<comment type="similarity">
    <text evidence="1">Belongs to the ribonuclease N1/T1 family.</text>
</comment>